<dbReference type="PANTHER" id="PTHR46796">
    <property type="entry name" value="HTH-TYPE TRANSCRIPTIONAL ACTIVATOR RHAS-RELATED"/>
    <property type="match status" value="1"/>
</dbReference>
<comment type="caution">
    <text evidence="6">The sequence shown here is derived from an EMBL/GenBank/DDBJ whole genome shotgun (WGS) entry which is preliminary data.</text>
</comment>
<protein>
    <submittedName>
        <fullName evidence="6">AraC family transcriptional regulator</fullName>
    </submittedName>
</protein>
<dbReference type="PROSITE" id="PS01124">
    <property type="entry name" value="HTH_ARAC_FAMILY_2"/>
    <property type="match status" value="1"/>
</dbReference>
<dbReference type="EMBL" id="SADE01000004">
    <property type="protein sequence ID" value="RVU33679.1"/>
    <property type="molecule type" value="Genomic_DNA"/>
</dbReference>
<proteinExistence type="predicted"/>
<organism evidence="6 7">
    <name type="scientific">Hwanghaeella grinnelliae</name>
    <dbReference type="NCBI Taxonomy" id="2500179"/>
    <lineage>
        <taxon>Bacteria</taxon>
        <taxon>Pseudomonadati</taxon>
        <taxon>Pseudomonadota</taxon>
        <taxon>Alphaproteobacteria</taxon>
        <taxon>Rhodospirillales</taxon>
        <taxon>Rhodospirillaceae</taxon>
        <taxon>Hwanghaeella</taxon>
    </lineage>
</organism>
<dbReference type="Proteomes" id="UP000287447">
    <property type="component" value="Unassembled WGS sequence"/>
</dbReference>
<evidence type="ECO:0000256" key="1">
    <source>
        <dbReference type="ARBA" id="ARBA00023015"/>
    </source>
</evidence>
<dbReference type="Gene3D" id="1.10.10.60">
    <property type="entry name" value="Homeodomain-like"/>
    <property type="match status" value="2"/>
</dbReference>
<dbReference type="AlphaFoldDB" id="A0A3S2W6H7"/>
<keyword evidence="1" id="KW-0805">Transcription regulation</keyword>
<evidence type="ECO:0000313" key="6">
    <source>
        <dbReference type="EMBL" id="RVU33679.1"/>
    </source>
</evidence>
<accession>A0A3S2W6H7</accession>
<keyword evidence="2" id="KW-0238">DNA-binding</keyword>
<dbReference type="InterPro" id="IPR018060">
    <property type="entry name" value="HTH_AraC"/>
</dbReference>
<dbReference type="PANTHER" id="PTHR46796:SF2">
    <property type="entry name" value="TRANSCRIPTIONAL REGULATORY PROTEIN"/>
    <property type="match status" value="1"/>
</dbReference>
<reference evidence="7" key="1">
    <citation type="submission" date="2019-01" db="EMBL/GenBank/DDBJ databases">
        <title>Gri0909 isolated from a small marine red alga.</title>
        <authorList>
            <person name="Kim J."/>
            <person name="Jeong S.E."/>
            <person name="Jeon C.O."/>
        </authorList>
    </citation>
    <scope>NUCLEOTIDE SEQUENCE [LARGE SCALE GENOMIC DNA]</scope>
    <source>
        <strain evidence="7">Gri0909</strain>
    </source>
</reference>
<dbReference type="InterPro" id="IPR037923">
    <property type="entry name" value="HTH-like"/>
</dbReference>
<evidence type="ECO:0000256" key="2">
    <source>
        <dbReference type="ARBA" id="ARBA00023125"/>
    </source>
</evidence>
<name>A0A3S2W6H7_9PROT</name>
<evidence type="ECO:0000259" key="5">
    <source>
        <dbReference type="PROSITE" id="PS01124"/>
    </source>
</evidence>
<keyword evidence="7" id="KW-1185">Reference proteome</keyword>
<dbReference type="InterPro" id="IPR003313">
    <property type="entry name" value="AraC-bd"/>
</dbReference>
<dbReference type="InterPro" id="IPR050204">
    <property type="entry name" value="AraC_XylS_family_regulators"/>
</dbReference>
<sequence>MVFVSFPYPVIAFSLRDRISSLPWSRPVCCGAVPHIFTSEKLWMRIYWLVMSITQEQAIRLNSMEGFDPDKDRAKIWREAQHDGLECLHARFTRHAYAPHVHDTYVVGVILDGAELFRAYGTTNVGLPGHVTALNPDVLHDGAPGEAGYRYRTAYPSADLMQAISEEIRGRPAGLPFFSQPLYQDPELALMIEHTHKLFETGAPRLQADAALVRTLSLLIARHADDKPFIRPVGRERGLVAKVCRLLEERLDEDIGLQDLAQDLNVSRFHLIRAFKSELGVTPHAFRTSVRVQRARGLLRGGADLADTAIACGFYDQSHFNKAFKGVVGVTPGNYRAALAA</sequence>
<dbReference type="PRINTS" id="PR00032">
    <property type="entry name" value="HTHARAC"/>
</dbReference>
<evidence type="ECO:0000256" key="3">
    <source>
        <dbReference type="ARBA" id="ARBA00023159"/>
    </source>
</evidence>
<feature type="domain" description="HTH araC/xylS-type" evidence="5">
    <location>
        <begin position="241"/>
        <end position="338"/>
    </location>
</feature>
<dbReference type="SMART" id="SM00342">
    <property type="entry name" value="HTH_ARAC"/>
    <property type="match status" value="1"/>
</dbReference>
<dbReference type="SUPFAM" id="SSF51215">
    <property type="entry name" value="Regulatory protein AraC"/>
    <property type="match status" value="1"/>
</dbReference>
<dbReference type="SUPFAM" id="SSF46689">
    <property type="entry name" value="Homeodomain-like"/>
    <property type="match status" value="2"/>
</dbReference>
<dbReference type="Pfam" id="PF02311">
    <property type="entry name" value="AraC_binding"/>
    <property type="match status" value="1"/>
</dbReference>
<dbReference type="InterPro" id="IPR020449">
    <property type="entry name" value="Tscrpt_reg_AraC-type_HTH"/>
</dbReference>
<dbReference type="GO" id="GO:0003700">
    <property type="term" value="F:DNA-binding transcription factor activity"/>
    <property type="evidence" value="ECO:0007669"/>
    <property type="project" value="InterPro"/>
</dbReference>
<dbReference type="InterPro" id="IPR009057">
    <property type="entry name" value="Homeodomain-like_sf"/>
</dbReference>
<keyword evidence="4" id="KW-0804">Transcription</keyword>
<evidence type="ECO:0000313" key="7">
    <source>
        <dbReference type="Proteomes" id="UP000287447"/>
    </source>
</evidence>
<dbReference type="Pfam" id="PF12833">
    <property type="entry name" value="HTH_18"/>
    <property type="match status" value="1"/>
</dbReference>
<keyword evidence="3" id="KW-0010">Activator</keyword>
<evidence type="ECO:0000256" key="4">
    <source>
        <dbReference type="ARBA" id="ARBA00023163"/>
    </source>
</evidence>
<dbReference type="GO" id="GO:0043565">
    <property type="term" value="F:sequence-specific DNA binding"/>
    <property type="evidence" value="ECO:0007669"/>
    <property type="project" value="InterPro"/>
</dbReference>
<gene>
    <name evidence="6" type="ORF">EOI86_21235</name>
</gene>